<dbReference type="SMART" id="SM00332">
    <property type="entry name" value="PP2Cc"/>
    <property type="match status" value="1"/>
</dbReference>
<dbReference type="AlphaFoldDB" id="A0AAW9QHH4"/>
<dbReference type="Gene3D" id="3.60.40.10">
    <property type="entry name" value="PPM-type phosphatase domain"/>
    <property type="match status" value="1"/>
</dbReference>
<dbReference type="EMBL" id="JBAFSM010000014">
    <property type="protein sequence ID" value="MEG3437250.1"/>
    <property type="molecule type" value="Genomic_DNA"/>
</dbReference>
<evidence type="ECO:0000256" key="1">
    <source>
        <dbReference type="SAM" id="MobiDB-lite"/>
    </source>
</evidence>
<evidence type="ECO:0000313" key="5">
    <source>
        <dbReference type="Proteomes" id="UP001328733"/>
    </source>
</evidence>
<name>A0AAW9QHH4_9CHRO</name>
<keyword evidence="2" id="KW-0812">Transmembrane</keyword>
<reference evidence="4 5" key="1">
    <citation type="submission" date="2024-01" db="EMBL/GenBank/DDBJ databases">
        <title>Genomic insights into the taxonomy and metabolism of the cyanobacterium Pannus brasiliensis CCIBt3594.</title>
        <authorList>
            <person name="Machado M."/>
            <person name="Botero N.B."/>
            <person name="Andreote A.P.D."/>
            <person name="Feitosa A.M.T."/>
            <person name="Popin R."/>
            <person name="Sivonen K."/>
            <person name="Fiore M.F."/>
        </authorList>
    </citation>
    <scope>NUCLEOTIDE SEQUENCE [LARGE SCALE GENOMIC DNA]</scope>
    <source>
        <strain evidence="4 5">CCIBt3594</strain>
    </source>
</reference>
<feature type="region of interest" description="Disordered" evidence="1">
    <location>
        <begin position="637"/>
        <end position="666"/>
    </location>
</feature>
<evidence type="ECO:0000259" key="3">
    <source>
        <dbReference type="PROSITE" id="PS51746"/>
    </source>
</evidence>
<evidence type="ECO:0000256" key="2">
    <source>
        <dbReference type="SAM" id="Phobius"/>
    </source>
</evidence>
<accession>A0AAW9QHH4</accession>
<dbReference type="InterPro" id="IPR036457">
    <property type="entry name" value="PPM-type-like_dom_sf"/>
</dbReference>
<dbReference type="Proteomes" id="UP001328733">
    <property type="component" value="Unassembled WGS sequence"/>
</dbReference>
<proteinExistence type="predicted"/>
<dbReference type="SUPFAM" id="SSF81606">
    <property type="entry name" value="PP2C-like"/>
    <property type="match status" value="1"/>
</dbReference>
<feature type="compositionally biased region" description="Pro residues" evidence="1">
    <location>
        <begin position="643"/>
        <end position="656"/>
    </location>
</feature>
<keyword evidence="2" id="KW-1133">Transmembrane helix</keyword>
<organism evidence="4 5">
    <name type="scientific">Pannus brasiliensis CCIBt3594</name>
    <dbReference type="NCBI Taxonomy" id="1427578"/>
    <lineage>
        <taxon>Bacteria</taxon>
        <taxon>Bacillati</taxon>
        <taxon>Cyanobacteriota</taxon>
        <taxon>Cyanophyceae</taxon>
        <taxon>Oscillatoriophycideae</taxon>
        <taxon>Chroococcales</taxon>
        <taxon>Microcystaceae</taxon>
        <taxon>Pannus</taxon>
    </lineage>
</organism>
<dbReference type="CDD" id="cd00143">
    <property type="entry name" value="PP2Cc"/>
    <property type="match status" value="1"/>
</dbReference>
<evidence type="ECO:0000313" key="4">
    <source>
        <dbReference type="EMBL" id="MEG3437250.1"/>
    </source>
</evidence>
<dbReference type="PROSITE" id="PS51746">
    <property type="entry name" value="PPM_2"/>
    <property type="match status" value="1"/>
</dbReference>
<protein>
    <submittedName>
        <fullName evidence="4">PP2C family serine/threonine-protein phosphatase</fullName>
    </submittedName>
</protein>
<dbReference type="Pfam" id="PF13672">
    <property type="entry name" value="PP2C_2"/>
    <property type="match status" value="1"/>
</dbReference>
<keyword evidence="2" id="KW-0472">Membrane</keyword>
<feature type="compositionally biased region" description="Basic and acidic residues" evidence="1">
    <location>
        <begin position="657"/>
        <end position="666"/>
    </location>
</feature>
<keyword evidence="5" id="KW-1185">Reference proteome</keyword>
<comment type="caution">
    <text evidence="4">The sequence shown here is derived from an EMBL/GenBank/DDBJ whole genome shotgun (WGS) entry which is preliminary data.</text>
</comment>
<dbReference type="InterPro" id="IPR001932">
    <property type="entry name" value="PPM-type_phosphatase-like_dom"/>
</dbReference>
<feature type="transmembrane region" description="Helical" evidence="2">
    <location>
        <begin position="607"/>
        <end position="629"/>
    </location>
</feature>
<sequence length="666" mass="73675">MKTPAEEQTAGMDSVTTLQCQNLTCLTPNPLANKFCEKCGTPLVKRYLWMPGDWVKTYYRIGDLVDDRYLVKQPNVVLDTQPAQAPRAPDEPPTEIAPYLKLFPQRLHVPQIYGYIPSPDERLPMDLWLLEYGTVPLDSEGELLYPGLLPLFTEEWPKASALGQLHWLWQIARIWQPLQKKTVVSSLLDPSLLRVNGRLVQLLELKLDEPPVPRLSDLGRLWSDWIPGAAEEVRDFLDSLCQKLQSGEIDRAETLIASLDRALAHYGRSRKRVYHLYTCTDTGPTRDHNEDACYPAPDRIVTVDPDGTPIAIVCDGIGGQDGGEIASGLAIETLEQSLISDNPLPIGDDPDTISRSIERAIRITNDTISQRNDSEHRRERQRMGTTVVMNLARAHEMYVAHVGDSRVYWITANSCHQVTVDDDLASREVKLGYLLYRDAVQYPNAGALVQALGMSGANNLHPTVQRFILDEDCVFLLCSDGLSDYDRVEQYWDSEILPLLTGEKTVVEVGTRLLELANRKNGHDNATIALVHCHLEPADEPIAPLSGSDIETIFPDRTIDASEDTLDTAGQEETGEEIPTIPLPVAPVPASVPAPVPAPAPARSRPFSMTALVGLLALGAIGILGALAWQYLAGSPRAVTDPSPVPTSPIDPPPRLPEPEKSDRRW</sequence>
<feature type="domain" description="PPM-type phosphatase" evidence="3">
    <location>
        <begin position="275"/>
        <end position="533"/>
    </location>
</feature>
<gene>
    <name evidence="4" type="ORF">V0288_08980</name>
</gene>
<dbReference type="SMART" id="SM00331">
    <property type="entry name" value="PP2C_SIG"/>
    <property type="match status" value="1"/>
</dbReference>